<dbReference type="PROSITE" id="PS50943">
    <property type="entry name" value="HTH_CROC1"/>
    <property type="match status" value="1"/>
</dbReference>
<dbReference type="InterPro" id="IPR001387">
    <property type="entry name" value="Cro/C1-type_HTH"/>
</dbReference>
<dbReference type="Pfam" id="PF13560">
    <property type="entry name" value="HTH_31"/>
    <property type="match status" value="1"/>
</dbReference>
<evidence type="ECO:0000313" key="2">
    <source>
        <dbReference type="EMBL" id="GAA3844048.1"/>
    </source>
</evidence>
<dbReference type="Gene3D" id="1.10.260.40">
    <property type="entry name" value="lambda repressor-like DNA-binding domains"/>
    <property type="match status" value="1"/>
</dbReference>
<evidence type="ECO:0000313" key="3">
    <source>
        <dbReference type="Proteomes" id="UP001500888"/>
    </source>
</evidence>
<dbReference type="EMBL" id="BAAAZR010000059">
    <property type="protein sequence ID" value="GAA3844048.1"/>
    <property type="molecule type" value="Genomic_DNA"/>
</dbReference>
<feature type="domain" description="HTH cro/C1-type" evidence="1">
    <location>
        <begin position="22"/>
        <end position="65"/>
    </location>
</feature>
<evidence type="ECO:0000259" key="1">
    <source>
        <dbReference type="PROSITE" id="PS50943"/>
    </source>
</evidence>
<dbReference type="RefSeq" id="WP_425567041.1">
    <property type="nucleotide sequence ID" value="NZ_BAAAZR010000059.1"/>
</dbReference>
<sequence>MSRGPDAVDGTRSPWHLLGAALRQWRELRGLTLHELAPMVPIDLSVLAKWERGNRRPPEDAVERLDMPVAFW</sequence>
<dbReference type="SMART" id="SM00530">
    <property type="entry name" value="HTH_XRE"/>
    <property type="match status" value="1"/>
</dbReference>
<reference evidence="3" key="1">
    <citation type="journal article" date="2019" name="Int. J. Syst. Evol. Microbiol.">
        <title>The Global Catalogue of Microorganisms (GCM) 10K type strain sequencing project: providing services to taxonomists for standard genome sequencing and annotation.</title>
        <authorList>
            <consortium name="The Broad Institute Genomics Platform"/>
            <consortium name="The Broad Institute Genome Sequencing Center for Infectious Disease"/>
            <person name="Wu L."/>
            <person name="Ma J."/>
        </authorList>
    </citation>
    <scope>NUCLEOTIDE SEQUENCE [LARGE SCALE GENOMIC DNA]</scope>
    <source>
        <strain evidence="3">JCM 16908</strain>
    </source>
</reference>
<comment type="caution">
    <text evidence="2">The sequence shown here is derived from an EMBL/GenBank/DDBJ whole genome shotgun (WGS) entry which is preliminary data.</text>
</comment>
<name>A0ABP7JFT5_9ACTN</name>
<gene>
    <name evidence="2" type="ORF">GCM10022226_78870</name>
</gene>
<proteinExistence type="predicted"/>
<dbReference type="CDD" id="cd00093">
    <property type="entry name" value="HTH_XRE"/>
    <property type="match status" value="1"/>
</dbReference>
<protein>
    <recommendedName>
        <fullName evidence="1">HTH cro/C1-type domain-containing protein</fullName>
    </recommendedName>
</protein>
<dbReference type="SUPFAM" id="SSF47413">
    <property type="entry name" value="lambda repressor-like DNA-binding domains"/>
    <property type="match status" value="1"/>
</dbReference>
<dbReference type="Proteomes" id="UP001500888">
    <property type="component" value="Unassembled WGS sequence"/>
</dbReference>
<keyword evidence="3" id="KW-1185">Reference proteome</keyword>
<dbReference type="InterPro" id="IPR010982">
    <property type="entry name" value="Lambda_DNA-bd_dom_sf"/>
</dbReference>
<accession>A0ABP7JFT5</accession>
<organism evidence="2 3">
    <name type="scientific">Sphaerisporangium flaviroseum</name>
    <dbReference type="NCBI Taxonomy" id="509199"/>
    <lineage>
        <taxon>Bacteria</taxon>
        <taxon>Bacillati</taxon>
        <taxon>Actinomycetota</taxon>
        <taxon>Actinomycetes</taxon>
        <taxon>Streptosporangiales</taxon>
        <taxon>Streptosporangiaceae</taxon>
        <taxon>Sphaerisporangium</taxon>
    </lineage>
</organism>